<dbReference type="FunFam" id="3.40.50.720:FF:000009">
    <property type="entry name" value="Fatty oxidation complex, alpha subunit"/>
    <property type="match status" value="1"/>
</dbReference>
<evidence type="ECO:0000256" key="6">
    <source>
        <dbReference type="ARBA" id="ARBA00023002"/>
    </source>
</evidence>
<feature type="binding site" evidence="12">
    <location>
        <position position="196"/>
    </location>
    <ligand>
        <name>NAD(+)</name>
        <dbReference type="ChEBI" id="CHEBI:57540"/>
    </ligand>
</feature>
<dbReference type="InterPro" id="IPR006180">
    <property type="entry name" value="3-OHacyl-CoA_DH_CS"/>
</dbReference>
<protein>
    <recommendedName>
        <fullName evidence="4">3-hydroxyacyl-CoA dehydrogenase</fullName>
        <ecNumber evidence="4">1.1.1.35</ecNumber>
    </recommendedName>
</protein>
<dbReference type="InterPro" id="IPR022694">
    <property type="entry name" value="3-OHacyl-CoA_DH"/>
</dbReference>
<dbReference type="OrthoDB" id="5958943at2759"/>
<dbReference type="SUPFAM" id="SSF48179">
    <property type="entry name" value="6-phosphogluconate dehydrogenase C-terminal domain-like"/>
    <property type="match status" value="1"/>
</dbReference>
<dbReference type="GO" id="GO:0006635">
    <property type="term" value="P:fatty acid beta-oxidation"/>
    <property type="evidence" value="ECO:0007669"/>
    <property type="project" value="TreeGrafter"/>
</dbReference>
<dbReference type="AlphaFoldDB" id="A0A2T9ZEV2"/>
<dbReference type="InterPro" id="IPR052242">
    <property type="entry name" value="Mito_3-hydroxyacyl-CoA_DH"/>
</dbReference>
<reference evidence="16 17" key="1">
    <citation type="journal article" date="2018" name="MBio">
        <title>Comparative Genomics Reveals the Core Gene Toolbox for the Fungus-Insect Symbiosis.</title>
        <authorList>
            <person name="Wang Y."/>
            <person name="Stata M."/>
            <person name="Wang W."/>
            <person name="Stajich J.E."/>
            <person name="White M.M."/>
            <person name="Moncalvo J.M."/>
        </authorList>
    </citation>
    <scope>NUCLEOTIDE SEQUENCE [LARGE SCALE GENOMIC DNA]</scope>
    <source>
        <strain evidence="16 17">SC-DP-2</strain>
    </source>
</reference>
<evidence type="ECO:0000313" key="16">
    <source>
        <dbReference type="EMBL" id="PVV03095.1"/>
    </source>
</evidence>
<dbReference type="Pfam" id="PF00725">
    <property type="entry name" value="3HCDH"/>
    <property type="match status" value="1"/>
</dbReference>
<comment type="caution">
    <text evidence="16">The sequence shown here is derived from an EMBL/GenBank/DDBJ whole genome shotgun (WGS) entry which is preliminary data.</text>
</comment>
<evidence type="ECO:0000256" key="10">
    <source>
        <dbReference type="ARBA" id="ARBA00049556"/>
    </source>
</evidence>
<evidence type="ECO:0000259" key="14">
    <source>
        <dbReference type="Pfam" id="PF00725"/>
    </source>
</evidence>
<dbReference type="GO" id="GO:0003857">
    <property type="term" value="F:(3S)-3-hydroxyacyl-CoA dehydrogenase (NAD+) activity"/>
    <property type="evidence" value="ECO:0007669"/>
    <property type="project" value="UniProtKB-EC"/>
</dbReference>
<feature type="binding site" evidence="12">
    <location>
        <position position="330"/>
    </location>
    <ligand>
        <name>NAD(+)</name>
        <dbReference type="ChEBI" id="CHEBI:57540"/>
    </ligand>
</feature>
<keyword evidence="17" id="KW-1185">Reference proteome</keyword>
<dbReference type="Gene3D" id="1.10.1040.10">
    <property type="entry name" value="N-(1-d-carboxylethyl)-l-norvaline Dehydrogenase, domain 2"/>
    <property type="match status" value="1"/>
</dbReference>
<feature type="binding site" evidence="12">
    <location>
        <position position="170"/>
    </location>
    <ligand>
        <name>NAD(+)</name>
        <dbReference type="ChEBI" id="CHEBI:57540"/>
    </ligand>
</feature>
<evidence type="ECO:0000256" key="3">
    <source>
        <dbReference type="ARBA" id="ARBA00009463"/>
    </source>
</evidence>
<dbReference type="GO" id="GO:0005759">
    <property type="term" value="C:mitochondrial matrix"/>
    <property type="evidence" value="ECO:0007669"/>
    <property type="project" value="UniProtKB-SubCell"/>
</dbReference>
<dbReference type="InterPro" id="IPR013328">
    <property type="entry name" value="6PGD_dom2"/>
</dbReference>
<keyword evidence="9" id="KW-0496">Mitochondrion</keyword>
<feature type="binding site" evidence="12">
    <location>
        <begin position="54"/>
        <end position="59"/>
    </location>
    <ligand>
        <name>NAD(+)</name>
        <dbReference type="ChEBI" id="CHEBI:57540"/>
    </ligand>
</feature>
<comment type="similarity">
    <text evidence="3">Belongs to the 3-hydroxyacyl-CoA dehydrogenase family.</text>
</comment>
<keyword evidence="8" id="KW-0443">Lipid metabolism</keyword>
<dbReference type="Pfam" id="PF02737">
    <property type="entry name" value="3HCDH_N"/>
    <property type="match status" value="1"/>
</dbReference>
<dbReference type="InterPro" id="IPR006108">
    <property type="entry name" value="3HC_DH_C"/>
</dbReference>
<dbReference type="InterPro" id="IPR036291">
    <property type="entry name" value="NAD(P)-bd_dom_sf"/>
</dbReference>
<evidence type="ECO:0000256" key="8">
    <source>
        <dbReference type="ARBA" id="ARBA00023098"/>
    </source>
</evidence>
<dbReference type="PANTHER" id="PTHR43561">
    <property type="match status" value="1"/>
</dbReference>
<evidence type="ECO:0000256" key="5">
    <source>
        <dbReference type="ARBA" id="ARBA00022832"/>
    </source>
</evidence>
<evidence type="ECO:0000256" key="12">
    <source>
        <dbReference type="PIRSR" id="PIRSR000105-2"/>
    </source>
</evidence>
<feature type="binding site" evidence="13">
    <location>
        <position position="100"/>
    </location>
    <ligand>
        <name>CoA</name>
        <dbReference type="ChEBI" id="CHEBI:57287"/>
    </ligand>
</feature>
<sequence>MLRIRCLSGSLKRLPQSTALFSRSYIAAPPSDATKSSENNQAVPEPFKKVCVFGVGLMGSGIAQVSAMSDYGVTVVDLNEDALNRGQAYILKSLKRVAKKKFEDQQEQIKFTEDVLSKIEFTTKMEDAVPSADLVVEAVVENVDLKKKIFADLEPLLPADKDVVLATNTSSCSVTEIFSGISKERLPNTAGLHFFNPVSQMKLVEIVKTDSTSEATYERLNRFVLSLKKAPVKCKDTPGFIVNRLLVPYMMEAIRLLERGDASARDIDTAMKLGAGYPMGPFELLDYVGLDTTAFIIKGWDKNPELKEAGITAESKMLTDLVNAGRLGIKSGSGFYEYKKK</sequence>
<comment type="pathway">
    <text evidence="2">Lipid metabolism; fatty acid beta-oxidation.</text>
</comment>
<evidence type="ECO:0000256" key="7">
    <source>
        <dbReference type="ARBA" id="ARBA00023027"/>
    </source>
</evidence>
<evidence type="ECO:0000256" key="13">
    <source>
        <dbReference type="PIRSR" id="PIRSR000105-3"/>
    </source>
</evidence>
<dbReference type="GO" id="GO:0070403">
    <property type="term" value="F:NAD+ binding"/>
    <property type="evidence" value="ECO:0007669"/>
    <property type="project" value="InterPro"/>
</dbReference>
<organism evidence="16 17">
    <name type="scientific">Smittium megazygosporum</name>
    <dbReference type="NCBI Taxonomy" id="133381"/>
    <lineage>
        <taxon>Eukaryota</taxon>
        <taxon>Fungi</taxon>
        <taxon>Fungi incertae sedis</taxon>
        <taxon>Zoopagomycota</taxon>
        <taxon>Kickxellomycotina</taxon>
        <taxon>Harpellomycetes</taxon>
        <taxon>Harpellales</taxon>
        <taxon>Legeriomycetaceae</taxon>
        <taxon>Smittium</taxon>
    </lineage>
</organism>
<dbReference type="SUPFAM" id="SSF51735">
    <property type="entry name" value="NAD(P)-binding Rossmann-fold domains"/>
    <property type="match status" value="1"/>
</dbReference>
<feature type="binding site" evidence="12">
    <location>
        <position position="141"/>
    </location>
    <ligand>
        <name>NAD(+)</name>
        <dbReference type="ChEBI" id="CHEBI:57540"/>
    </ligand>
</feature>
<dbReference type="InterPro" id="IPR006176">
    <property type="entry name" value="3-OHacyl-CoA_DH_NAD-bd"/>
</dbReference>
<dbReference type="Proteomes" id="UP000245609">
    <property type="component" value="Unassembled WGS sequence"/>
</dbReference>
<dbReference type="PIRSF" id="PIRSF000105">
    <property type="entry name" value="HCDH"/>
    <property type="match status" value="1"/>
</dbReference>
<evidence type="ECO:0000256" key="2">
    <source>
        <dbReference type="ARBA" id="ARBA00005005"/>
    </source>
</evidence>
<feature type="domain" description="3-hydroxyacyl-CoA dehydrogenase C-terminal" evidence="14">
    <location>
        <begin position="239"/>
        <end position="338"/>
    </location>
</feature>
<dbReference type="PANTHER" id="PTHR43561:SF3">
    <property type="entry name" value="HYDROXYACYL-COENZYME A DEHYDROGENASE, MITOCHONDRIAL"/>
    <property type="match status" value="1"/>
</dbReference>
<feature type="binding site" evidence="13">
    <location>
        <position position="170"/>
    </location>
    <ligand>
        <name>CoA</name>
        <dbReference type="ChEBI" id="CHEBI:57287"/>
    </ligand>
</feature>
<dbReference type="Gene3D" id="3.40.50.720">
    <property type="entry name" value="NAD(P)-binding Rossmann-like Domain"/>
    <property type="match status" value="1"/>
</dbReference>
<comment type="subcellular location">
    <subcellularLocation>
        <location evidence="1">Mitochondrion matrix</location>
    </subcellularLocation>
</comment>
<evidence type="ECO:0000313" key="17">
    <source>
        <dbReference type="Proteomes" id="UP000245609"/>
    </source>
</evidence>
<evidence type="ECO:0000256" key="4">
    <source>
        <dbReference type="ARBA" id="ARBA00013000"/>
    </source>
</evidence>
<feature type="binding site" evidence="12">
    <location>
        <position position="146"/>
    </location>
    <ligand>
        <name>NAD(+)</name>
        <dbReference type="ChEBI" id="CHEBI:57540"/>
    </ligand>
</feature>
<evidence type="ECO:0000256" key="9">
    <source>
        <dbReference type="ARBA" id="ARBA00023128"/>
    </source>
</evidence>
<dbReference type="STRING" id="133381.A0A2T9ZEV2"/>
<comment type="catalytic activity">
    <reaction evidence="10">
        <text>a (3S)-3-hydroxyacyl-CoA + NAD(+) = a 3-oxoacyl-CoA + NADH + H(+)</text>
        <dbReference type="Rhea" id="RHEA:22432"/>
        <dbReference type="ChEBI" id="CHEBI:15378"/>
        <dbReference type="ChEBI" id="CHEBI:57318"/>
        <dbReference type="ChEBI" id="CHEBI:57540"/>
        <dbReference type="ChEBI" id="CHEBI:57945"/>
        <dbReference type="ChEBI" id="CHEBI:90726"/>
        <dbReference type="EC" id="1.1.1.35"/>
    </reaction>
</comment>
<evidence type="ECO:0000259" key="15">
    <source>
        <dbReference type="Pfam" id="PF02737"/>
    </source>
</evidence>
<dbReference type="EMBL" id="MBFS01000280">
    <property type="protein sequence ID" value="PVV03095.1"/>
    <property type="molecule type" value="Genomic_DNA"/>
</dbReference>
<name>A0A2T9ZEV2_9FUNG</name>
<proteinExistence type="inferred from homology"/>
<dbReference type="PROSITE" id="PS00067">
    <property type="entry name" value="3HCDH"/>
    <property type="match status" value="1"/>
</dbReference>
<accession>A0A2T9ZEV2</accession>
<feature type="binding site" evidence="13">
    <location>
        <position position="93"/>
    </location>
    <ligand>
        <name>CoA</name>
        <dbReference type="ChEBI" id="CHEBI:57287"/>
    </ligand>
</feature>
<keyword evidence="7 12" id="KW-0520">NAD</keyword>
<keyword evidence="6" id="KW-0560">Oxidoreductase</keyword>
<feature type="binding site" evidence="12">
    <location>
        <position position="77"/>
    </location>
    <ligand>
        <name>NAD(+)</name>
        <dbReference type="ChEBI" id="CHEBI:57540"/>
    </ligand>
</feature>
<gene>
    <name evidence="16" type="ORF">BB560_002455</name>
</gene>
<keyword evidence="5" id="KW-0276">Fatty acid metabolism</keyword>
<evidence type="ECO:0000256" key="11">
    <source>
        <dbReference type="PIRSR" id="PIRSR000105-1"/>
    </source>
</evidence>
<feature type="domain" description="3-hydroxyacyl-CoA dehydrogenase NAD binding" evidence="15">
    <location>
        <begin position="49"/>
        <end position="237"/>
    </location>
</feature>
<dbReference type="InterPro" id="IPR008927">
    <property type="entry name" value="6-PGluconate_DH-like_C_sf"/>
</dbReference>
<evidence type="ECO:0000256" key="1">
    <source>
        <dbReference type="ARBA" id="ARBA00004305"/>
    </source>
</evidence>
<dbReference type="EC" id="1.1.1.35" evidence="4"/>
<feature type="site" description="Important for catalytic activity" evidence="11">
    <location>
        <position position="193"/>
    </location>
</feature>